<feature type="domain" description="Methyltransferase" evidence="4">
    <location>
        <begin position="48"/>
        <end position="166"/>
    </location>
</feature>
<dbReference type="Proteomes" id="UP000030680">
    <property type="component" value="Unassembled WGS sequence"/>
</dbReference>
<dbReference type="SUPFAM" id="SSF53335">
    <property type="entry name" value="S-adenosyl-L-methionine-dependent methyltransferases"/>
    <property type="match status" value="1"/>
</dbReference>
<dbReference type="OrthoDB" id="411785at2759"/>
<dbReference type="eggNOG" id="KOG2352">
    <property type="taxonomic scope" value="Eukaryota"/>
</dbReference>
<evidence type="ECO:0000256" key="2">
    <source>
        <dbReference type="ARBA" id="ARBA00022603"/>
    </source>
</evidence>
<dbReference type="STRING" id="130081.M2W732"/>
<reference evidence="6" key="1">
    <citation type="journal article" date="2013" name="Science">
        <title>Gene transfer from bacteria and archaea facilitated evolution of an extremophilic eukaryote.</title>
        <authorList>
            <person name="Schonknecht G."/>
            <person name="Chen W.H."/>
            <person name="Ternes C.M."/>
            <person name="Barbier G.G."/>
            <person name="Shrestha R.P."/>
            <person name="Stanke M."/>
            <person name="Brautigam A."/>
            <person name="Baker B.J."/>
            <person name="Banfield J.F."/>
            <person name="Garavito R.M."/>
            <person name="Carr K."/>
            <person name="Wilkerson C."/>
            <person name="Rensing S.A."/>
            <person name="Gagneul D."/>
            <person name="Dickenson N.E."/>
            <person name="Oesterhelt C."/>
            <person name="Lercher M.J."/>
            <person name="Weber A.P."/>
        </authorList>
    </citation>
    <scope>NUCLEOTIDE SEQUENCE [LARGE SCALE GENOMIC DNA]</scope>
    <source>
        <strain evidence="6">074W</strain>
    </source>
</reference>
<gene>
    <name evidence="5" type="ORF">Gasu_12910</name>
</gene>
<sequence>MTIPKRAADYKTQTYWNSRFQTEDSYEWMGSFDAFAADLCSLLEPEFSILVLGCGSSSLSYDLYQRGYHKVTSIDFSDVAIDNMKRRYASVPCLKWVLGDVRELPQIFECDQFDVVVDKGTFESLIADEGDPWNPSDTTKKDVDLMLSGIQRILRPKGFYFHISFIQPFFRSRYLRKLKEEKNENPYGLDLISIHSIPVGLGYYMYTMSKMDRQCWTQPSNA</sequence>
<keyword evidence="6" id="KW-1185">Reference proteome</keyword>
<dbReference type="GO" id="GO:0008757">
    <property type="term" value="F:S-adenosylmethionine-dependent methyltransferase activity"/>
    <property type="evidence" value="ECO:0007669"/>
    <property type="project" value="InterPro"/>
</dbReference>
<dbReference type="AlphaFoldDB" id="M2W732"/>
<evidence type="ECO:0000259" key="4">
    <source>
        <dbReference type="Pfam" id="PF13847"/>
    </source>
</evidence>
<organism evidence="5 6">
    <name type="scientific">Galdieria sulphuraria</name>
    <name type="common">Red alga</name>
    <dbReference type="NCBI Taxonomy" id="130081"/>
    <lineage>
        <taxon>Eukaryota</taxon>
        <taxon>Rhodophyta</taxon>
        <taxon>Bangiophyceae</taxon>
        <taxon>Galdieriales</taxon>
        <taxon>Galdieriaceae</taxon>
        <taxon>Galdieria</taxon>
    </lineage>
</organism>
<dbReference type="GO" id="GO:0032259">
    <property type="term" value="P:methylation"/>
    <property type="evidence" value="ECO:0007669"/>
    <property type="project" value="UniProtKB-KW"/>
</dbReference>
<dbReference type="PANTHER" id="PTHR12176">
    <property type="entry name" value="SAM-DEPENDENT METHYLTRANSFERASE SUPERFAMILY PROTEIN"/>
    <property type="match status" value="1"/>
</dbReference>
<dbReference type="InterPro" id="IPR051419">
    <property type="entry name" value="Lys/N-term_MeTrsfase_sf"/>
</dbReference>
<dbReference type="Gene3D" id="3.40.50.150">
    <property type="entry name" value="Vaccinia Virus protein VP39"/>
    <property type="match status" value="1"/>
</dbReference>
<dbReference type="GeneID" id="17090255"/>
<accession>M2W732</accession>
<evidence type="ECO:0000313" key="6">
    <source>
        <dbReference type="Proteomes" id="UP000030680"/>
    </source>
</evidence>
<dbReference type="InterPro" id="IPR029063">
    <property type="entry name" value="SAM-dependent_MTases_sf"/>
</dbReference>
<dbReference type="RefSeq" id="XP_005708141.1">
    <property type="nucleotide sequence ID" value="XM_005708084.1"/>
</dbReference>
<dbReference type="CDD" id="cd02440">
    <property type="entry name" value="AdoMet_MTases"/>
    <property type="match status" value="1"/>
</dbReference>
<keyword evidence="2" id="KW-0489">Methyltransferase</keyword>
<dbReference type="OMA" id="MEWIEMD"/>
<evidence type="ECO:0000256" key="1">
    <source>
        <dbReference type="ARBA" id="ARBA00008361"/>
    </source>
</evidence>
<proteinExistence type="inferred from homology"/>
<dbReference type="InterPro" id="IPR025714">
    <property type="entry name" value="Methyltranfer_dom"/>
</dbReference>
<dbReference type="PANTHER" id="PTHR12176:SF80">
    <property type="entry name" value="EEF1A LYSINE METHYLTRANSFERASE 4"/>
    <property type="match status" value="1"/>
</dbReference>
<dbReference type="KEGG" id="gsl:Gasu_12910"/>
<keyword evidence="3" id="KW-0808">Transferase</keyword>
<name>M2W732_GALSU</name>
<dbReference type="Pfam" id="PF13847">
    <property type="entry name" value="Methyltransf_31"/>
    <property type="match status" value="1"/>
</dbReference>
<protein>
    <recommendedName>
        <fullName evidence="4">Methyltransferase domain-containing protein</fullName>
    </recommendedName>
</protein>
<dbReference type="EMBL" id="KB454491">
    <property type="protein sequence ID" value="EME31621.1"/>
    <property type="molecule type" value="Genomic_DNA"/>
</dbReference>
<evidence type="ECO:0000256" key="3">
    <source>
        <dbReference type="ARBA" id="ARBA00022679"/>
    </source>
</evidence>
<evidence type="ECO:0000313" key="5">
    <source>
        <dbReference type="EMBL" id="EME31621.1"/>
    </source>
</evidence>
<dbReference type="Gramene" id="EME31621">
    <property type="protein sequence ID" value="EME31621"/>
    <property type="gene ID" value="Gasu_12910"/>
</dbReference>
<comment type="similarity">
    <text evidence="1">Belongs to the methyltransferase superfamily.</text>
</comment>